<dbReference type="EMBL" id="CP001734">
    <property type="protein sequence ID" value="ACV68076.1"/>
    <property type="molecule type" value="Genomic_DNA"/>
</dbReference>
<dbReference type="Proteomes" id="UP000001052">
    <property type="component" value="Chromosome"/>
</dbReference>
<dbReference type="AlphaFoldDB" id="C8X0X9"/>
<reference evidence="1 2" key="2">
    <citation type="journal article" date="2010" name="Stand. Genomic Sci.">
        <title>Complete genome sequence of Desulfohalobium retbaense type strain (HR(100)).</title>
        <authorList>
            <person name="Spring S."/>
            <person name="Nolan M."/>
            <person name="Lapidus A."/>
            <person name="Glavina Del Rio T."/>
            <person name="Copeland A."/>
            <person name="Tice H."/>
            <person name="Cheng J.F."/>
            <person name="Lucas S."/>
            <person name="Land M."/>
            <person name="Chen F."/>
            <person name="Bruce D."/>
            <person name="Goodwin L."/>
            <person name="Pitluck S."/>
            <person name="Ivanova N."/>
            <person name="Mavromatis K."/>
            <person name="Mikhailova N."/>
            <person name="Pati A."/>
            <person name="Chen A."/>
            <person name="Palaniappan K."/>
            <person name="Hauser L."/>
            <person name="Chang Y.J."/>
            <person name="Jeffries C.D."/>
            <person name="Munk C."/>
            <person name="Kiss H."/>
            <person name="Chain P."/>
            <person name="Han C."/>
            <person name="Brettin T."/>
            <person name="Detter J.C."/>
            <person name="Schuler E."/>
            <person name="Goker M."/>
            <person name="Rohde M."/>
            <person name="Bristow J."/>
            <person name="Eisen J.A."/>
            <person name="Markowitz V."/>
            <person name="Hugenholtz P."/>
            <person name="Kyrpides N.C."/>
            <person name="Klenk H.P."/>
        </authorList>
    </citation>
    <scope>NUCLEOTIDE SEQUENCE [LARGE SCALE GENOMIC DNA]</scope>
    <source>
        <strain evidence="1 2">DSM 5692</strain>
    </source>
</reference>
<evidence type="ECO:0008006" key="3">
    <source>
        <dbReference type="Google" id="ProtNLM"/>
    </source>
</evidence>
<reference evidence="2" key="1">
    <citation type="submission" date="2009-09" db="EMBL/GenBank/DDBJ databases">
        <title>The complete chromosome of Desulfohalobium retbaense DSM 5692.</title>
        <authorList>
            <consortium name="US DOE Joint Genome Institute (JGI-PGF)"/>
            <person name="Lucas S."/>
            <person name="Copeland A."/>
            <person name="Lapidus A."/>
            <person name="Glavina del Rio T."/>
            <person name="Dalin E."/>
            <person name="Tice H."/>
            <person name="Bruce D."/>
            <person name="Goodwin L."/>
            <person name="Pitluck S."/>
            <person name="Kyrpides N."/>
            <person name="Mavromatis K."/>
            <person name="Ivanova N."/>
            <person name="Mikhailova N."/>
            <person name="Munk A.C."/>
            <person name="Brettin T."/>
            <person name="Detter J.C."/>
            <person name="Han C."/>
            <person name="Tapia R."/>
            <person name="Larimer F."/>
            <person name="Land M."/>
            <person name="Hauser L."/>
            <person name="Markowitz V."/>
            <person name="Cheng J.-F."/>
            <person name="Hugenholtz P."/>
            <person name="Woyke T."/>
            <person name="Wu D."/>
            <person name="Spring S."/>
            <person name="Klenk H.-P."/>
            <person name="Eisen J.A."/>
        </authorList>
    </citation>
    <scope>NUCLEOTIDE SEQUENCE [LARGE SCALE GENOMIC DNA]</scope>
    <source>
        <strain evidence="2">DSM 5692</strain>
    </source>
</reference>
<organism evidence="1 2">
    <name type="scientific">Desulfohalobium retbaense (strain ATCC 49708 / DSM 5692 / JCM 16813 / HR100)</name>
    <dbReference type="NCBI Taxonomy" id="485915"/>
    <lineage>
        <taxon>Bacteria</taxon>
        <taxon>Pseudomonadati</taxon>
        <taxon>Thermodesulfobacteriota</taxon>
        <taxon>Desulfovibrionia</taxon>
        <taxon>Desulfovibrionales</taxon>
        <taxon>Desulfohalobiaceae</taxon>
        <taxon>Desulfohalobium</taxon>
    </lineage>
</organism>
<dbReference type="HOGENOM" id="CLU_2492808_0_0_7"/>
<sequence length="86" mass="10120">MNRRTLLNSFRHLAKHHGKQIARKVGNSTLDRVSKRLRDKGYPTHSITDIDTVIAELKRMHSEGRLTAEEFKRVRRELVGLWKDRS</sequence>
<name>C8X0X9_DESRD</name>
<keyword evidence="2" id="KW-1185">Reference proteome</keyword>
<gene>
    <name evidence="1" type="ordered locus">Dret_0784</name>
</gene>
<dbReference type="KEGG" id="drt:Dret_0784"/>
<dbReference type="RefSeq" id="WP_015751234.1">
    <property type="nucleotide sequence ID" value="NC_013223.1"/>
</dbReference>
<evidence type="ECO:0000313" key="2">
    <source>
        <dbReference type="Proteomes" id="UP000001052"/>
    </source>
</evidence>
<protein>
    <recommendedName>
        <fullName evidence="3">SHOCT domain-containing protein</fullName>
    </recommendedName>
</protein>
<proteinExistence type="predicted"/>
<evidence type="ECO:0000313" key="1">
    <source>
        <dbReference type="EMBL" id="ACV68076.1"/>
    </source>
</evidence>
<accession>C8X0X9</accession>
<dbReference type="STRING" id="485915.Dret_0784"/>